<accession>A0ABP9PT41</accession>
<dbReference type="RefSeq" id="WP_345459505.1">
    <property type="nucleotide sequence ID" value="NZ_BAABKG010000003.1"/>
</dbReference>
<dbReference type="Proteomes" id="UP001500221">
    <property type="component" value="Unassembled WGS sequence"/>
</dbReference>
<proteinExistence type="predicted"/>
<reference evidence="2" key="1">
    <citation type="journal article" date="2019" name="Int. J. Syst. Evol. Microbiol.">
        <title>The Global Catalogue of Microorganisms (GCM) 10K type strain sequencing project: providing services to taxonomists for standard genome sequencing and annotation.</title>
        <authorList>
            <consortium name="The Broad Institute Genomics Platform"/>
            <consortium name="The Broad Institute Genome Sequencing Center for Infectious Disease"/>
            <person name="Wu L."/>
            <person name="Ma J."/>
        </authorList>
    </citation>
    <scope>NUCLEOTIDE SEQUENCE [LARGE SCALE GENOMIC DNA]</scope>
    <source>
        <strain evidence="2">JCM 18459</strain>
    </source>
</reference>
<protein>
    <recommendedName>
        <fullName evidence="3">DUF2218 domain-containing protein</fullName>
    </recommendedName>
</protein>
<gene>
    <name evidence="1" type="ORF">GCM10023340_27920</name>
</gene>
<comment type="caution">
    <text evidence="1">The sequence shown here is derived from an EMBL/GenBank/DDBJ whole genome shotgun (WGS) entry which is preliminary data.</text>
</comment>
<organism evidence="1 2">
    <name type="scientific">Nocardioides marinquilinus</name>
    <dbReference type="NCBI Taxonomy" id="1210400"/>
    <lineage>
        <taxon>Bacteria</taxon>
        <taxon>Bacillati</taxon>
        <taxon>Actinomycetota</taxon>
        <taxon>Actinomycetes</taxon>
        <taxon>Propionibacteriales</taxon>
        <taxon>Nocardioidaceae</taxon>
        <taxon>Nocardioides</taxon>
    </lineage>
</organism>
<sequence>MTETLEPSTAGEVYLLGLEPRRRRRLGRFVAGALDLWCATSGGRFELTGEGVVVVRRREDGVAELRLPVGDAEAGAVLLDLITGQLEELDPEEFRGAWGIA</sequence>
<evidence type="ECO:0000313" key="1">
    <source>
        <dbReference type="EMBL" id="GAA5150556.1"/>
    </source>
</evidence>
<dbReference type="EMBL" id="BAABKG010000003">
    <property type="protein sequence ID" value="GAA5150556.1"/>
    <property type="molecule type" value="Genomic_DNA"/>
</dbReference>
<evidence type="ECO:0008006" key="3">
    <source>
        <dbReference type="Google" id="ProtNLM"/>
    </source>
</evidence>
<name>A0ABP9PT41_9ACTN</name>
<evidence type="ECO:0000313" key="2">
    <source>
        <dbReference type="Proteomes" id="UP001500221"/>
    </source>
</evidence>
<keyword evidence="2" id="KW-1185">Reference proteome</keyword>